<feature type="binding site" evidence="10">
    <location>
        <begin position="90"/>
        <end position="100"/>
    </location>
    <ligand>
        <name>ATP</name>
        <dbReference type="ChEBI" id="CHEBI:30616"/>
    </ligand>
</feature>
<protein>
    <recommendedName>
        <fullName evidence="3 10">4-diphosphocytidyl-2-C-methyl-D-erythritol kinase</fullName>
        <shortName evidence="10">CMK</shortName>
        <ecNumber evidence="2 10">2.7.1.148</ecNumber>
    </recommendedName>
    <alternativeName>
        <fullName evidence="9 10">4-(cytidine-5'-diphospho)-2-C-methyl-D-erythritol kinase</fullName>
    </alternativeName>
</protein>
<evidence type="ECO:0000256" key="10">
    <source>
        <dbReference type="HAMAP-Rule" id="MF_00061"/>
    </source>
</evidence>
<keyword evidence="7 10" id="KW-0067">ATP-binding</keyword>
<comment type="similarity">
    <text evidence="1 10">Belongs to the GHMP kinase family. IspE subfamily.</text>
</comment>
<evidence type="ECO:0000313" key="14">
    <source>
        <dbReference type="Proteomes" id="UP001595632"/>
    </source>
</evidence>
<dbReference type="Pfam" id="PF08544">
    <property type="entry name" value="GHMP_kinases_C"/>
    <property type="match status" value="1"/>
</dbReference>
<evidence type="ECO:0000313" key="13">
    <source>
        <dbReference type="EMBL" id="MFC3142097.1"/>
    </source>
</evidence>
<feature type="active site" evidence="10">
    <location>
        <position position="128"/>
    </location>
</feature>
<keyword evidence="6 10" id="KW-0418">Kinase</keyword>
<dbReference type="Proteomes" id="UP001595632">
    <property type="component" value="Unassembled WGS sequence"/>
</dbReference>
<evidence type="ECO:0000256" key="1">
    <source>
        <dbReference type="ARBA" id="ARBA00009684"/>
    </source>
</evidence>
<reference evidence="14" key="1">
    <citation type="journal article" date="2019" name="Int. J. Syst. Evol. Microbiol.">
        <title>The Global Catalogue of Microorganisms (GCM) 10K type strain sequencing project: providing services to taxonomists for standard genome sequencing and annotation.</title>
        <authorList>
            <consortium name="The Broad Institute Genomics Platform"/>
            <consortium name="The Broad Institute Genome Sequencing Center for Infectious Disease"/>
            <person name="Wu L."/>
            <person name="Ma J."/>
        </authorList>
    </citation>
    <scope>NUCLEOTIDE SEQUENCE [LARGE SCALE GENOMIC DNA]</scope>
    <source>
        <strain evidence="14">KCTC 52366</strain>
    </source>
</reference>
<evidence type="ECO:0000256" key="5">
    <source>
        <dbReference type="ARBA" id="ARBA00022741"/>
    </source>
</evidence>
<evidence type="ECO:0000256" key="9">
    <source>
        <dbReference type="ARBA" id="ARBA00032554"/>
    </source>
</evidence>
<dbReference type="PANTHER" id="PTHR43527">
    <property type="entry name" value="4-DIPHOSPHOCYTIDYL-2-C-METHYL-D-ERYTHRITOL KINASE, CHLOROPLASTIC"/>
    <property type="match status" value="1"/>
</dbReference>
<dbReference type="SUPFAM" id="SSF54211">
    <property type="entry name" value="Ribosomal protein S5 domain 2-like"/>
    <property type="match status" value="1"/>
</dbReference>
<dbReference type="RefSeq" id="WP_275631664.1">
    <property type="nucleotide sequence ID" value="NZ_JARGYD010000002.1"/>
</dbReference>
<feature type="domain" description="GHMP kinase C-terminal" evidence="12">
    <location>
        <begin position="193"/>
        <end position="263"/>
    </location>
</feature>
<evidence type="ECO:0000256" key="6">
    <source>
        <dbReference type="ARBA" id="ARBA00022777"/>
    </source>
</evidence>
<evidence type="ECO:0000259" key="12">
    <source>
        <dbReference type="Pfam" id="PF08544"/>
    </source>
</evidence>
<comment type="catalytic activity">
    <reaction evidence="10">
        <text>4-CDP-2-C-methyl-D-erythritol + ATP = 4-CDP-2-C-methyl-D-erythritol 2-phosphate + ADP + H(+)</text>
        <dbReference type="Rhea" id="RHEA:18437"/>
        <dbReference type="ChEBI" id="CHEBI:15378"/>
        <dbReference type="ChEBI" id="CHEBI:30616"/>
        <dbReference type="ChEBI" id="CHEBI:57823"/>
        <dbReference type="ChEBI" id="CHEBI:57919"/>
        <dbReference type="ChEBI" id="CHEBI:456216"/>
        <dbReference type="EC" id="2.7.1.148"/>
    </reaction>
</comment>
<dbReference type="InterPro" id="IPR014721">
    <property type="entry name" value="Ribsml_uS5_D2-typ_fold_subgr"/>
</dbReference>
<name>A0ABV7GKH9_9RHOB</name>
<dbReference type="EC" id="2.7.1.148" evidence="2 10"/>
<keyword evidence="4 10" id="KW-0808">Transferase</keyword>
<dbReference type="SUPFAM" id="SSF55060">
    <property type="entry name" value="GHMP Kinase, C-terminal domain"/>
    <property type="match status" value="1"/>
</dbReference>
<dbReference type="InterPro" id="IPR006204">
    <property type="entry name" value="GHMP_kinase_N_dom"/>
</dbReference>
<dbReference type="InterPro" id="IPR013750">
    <property type="entry name" value="GHMP_kinase_C_dom"/>
</dbReference>
<dbReference type="GO" id="GO:0050515">
    <property type="term" value="F:4-(cytidine 5'-diphospho)-2-C-methyl-D-erythritol kinase activity"/>
    <property type="evidence" value="ECO:0007669"/>
    <property type="project" value="UniProtKB-EC"/>
</dbReference>
<dbReference type="PANTHER" id="PTHR43527:SF2">
    <property type="entry name" value="4-DIPHOSPHOCYTIDYL-2-C-METHYL-D-ERYTHRITOL KINASE, CHLOROPLASTIC"/>
    <property type="match status" value="1"/>
</dbReference>
<keyword evidence="5 10" id="KW-0547">Nucleotide-binding</keyword>
<dbReference type="PIRSF" id="PIRSF010376">
    <property type="entry name" value="IspE"/>
    <property type="match status" value="1"/>
</dbReference>
<dbReference type="Gene3D" id="3.30.230.10">
    <property type="match status" value="1"/>
</dbReference>
<organism evidence="13 14">
    <name type="scientific">Psychromarinibacter halotolerans</name>
    <dbReference type="NCBI Taxonomy" id="1775175"/>
    <lineage>
        <taxon>Bacteria</taxon>
        <taxon>Pseudomonadati</taxon>
        <taxon>Pseudomonadota</taxon>
        <taxon>Alphaproteobacteria</taxon>
        <taxon>Rhodobacterales</taxon>
        <taxon>Paracoccaceae</taxon>
        <taxon>Psychromarinibacter</taxon>
    </lineage>
</organism>
<feature type="active site" evidence="10">
    <location>
        <position position="10"/>
    </location>
</feature>
<evidence type="ECO:0000259" key="11">
    <source>
        <dbReference type="Pfam" id="PF00288"/>
    </source>
</evidence>
<dbReference type="InterPro" id="IPR004424">
    <property type="entry name" value="IspE"/>
</dbReference>
<dbReference type="Gene3D" id="3.30.70.890">
    <property type="entry name" value="GHMP kinase, C-terminal domain"/>
    <property type="match status" value="1"/>
</dbReference>
<dbReference type="NCBIfam" id="NF011202">
    <property type="entry name" value="PRK14608.1"/>
    <property type="match status" value="1"/>
</dbReference>
<evidence type="ECO:0000256" key="4">
    <source>
        <dbReference type="ARBA" id="ARBA00022679"/>
    </source>
</evidence>
<evidence type="ECO:0000256" key="3">
    <source>
        <dbReference type="ARBA" id="ARBA00017473"/>
    </source>
</evidence>
<keyword evidence="14" id="KW-1185">Reference proteome</keyword>
<dbReference type="InterPro" id="IPR036554">
    <property type="entry name" value="GHMP_kinase_C_sf"/>
</dbReference>
<feature type="domain" description="GHMP kinase N-terminal" evidence="11">
    <location>
        <begin position="67"/>
        <end position="128"/>
    </location>
</feature>
<accession>A0ABV7GKH9</accession>
<dbReference type="HAMAP" id="MF_00061">
    <property type="entry name" value="IspE"/>
    <property type="match status" value="1"/>
</dbReference>
<proteinExistence type="inferred from homology"/>
<keyword evidence="8 10" id="KW-0414">Isoprene biosynthesis</keyword>
<comment type="caution">
    <text evidence="13">The sequence shown here is derived from an EMBL/GenBank/DDBJ whole genome shotgun (WGS) entry which is preliminary data.</text>
</comment>
<dbReference type="Pfam" id="PF00288">
    <property type="entry name" value="GHMP_kinases_N"/>
    <property type="match status" value="1"/>
</dbReference>
<evidence type="ECO:0000256" key="2">
    <source>
        <dbReference type="ARBA" id="ARBA00012052"/>
    </source>
</evidence>
<gene>
    <name evidence="10" type="primary">ispE</name>
    <name evidence="13" type="ORF">ACFOGP_05220</name>
</gene>
<sequence length="281" mass="28850">MADPGFAPAKVNLTLHVTGRRDDGYHLLDSLVVFADVGDLLDTFPSDRPTLRVSGPMAVGVPVDDSNLVLRAAQAMGIDAVGFHLEKHLPAAAGIGGGSSDAAAALRLLAETTGAPLPGDRGLSLGADVPVCLAARPARMSGIGEQVDPLPSLPPFGMVLANPRVSVPTGAVFGALSSRDNAPMPARLPDWADARAFARWLGEQRNDMEGPARGIAPAIGVTLSRLGATDGCLLARMSGSGATCFALYETLTEAQAAADSLTKLHPDWWIAAAAPYSADAG</sequence>
<evidence type="ECO:0000256" key="8">
    <source>
        <dbReference type="ARBA" id="ARBA00023229"/>
    </source>
</evidence>
<evidence type="ECO:0000256" key="7">
    <source>
        <dbReference type="ARBA" id="ARBA00022840"/>
    </source>
</evidence>
<comment type="function">
    <text evidence="10">Catalyzes the phosphorylation of the position 2 hydroxy group of 4-diphosphocytidyl-2C-methyl-D-erythritol.</text>
</comment>
<dbReference type="EMBL" id="JBHRTB010000010">
    <property type="protein sequence ID" value="MFC3142097.1"/>
    <property type="molecule type" value="Genomic_DNA"/>
</dbReference>
<dbReference type="InterPro" id="IPR020568">
    <property type="entry name" value="Ribosomal_Su5_D2-typ_SF"/>
</dbReference>
<comment type="pathway">
    <text evidence="10">Isoprenoid biosynthesis; isopentenyl diphosphate biosynthesis via DXP pathway; isopentenyl diphosphate from 1-deoxy-D-xylulose 5-phosphate: step 3/6.</text>
</comment>